<gene>
    <name evidence="8" type="ORF">I9W95_06750</name>
</gene>
<accession>A0ABS7ZQ42</accession>
<evidence type="ECO:0000256" key="6">
    <source>
        <dbReference type="ARBA" id="ARBA00023136"/>
    </source>
</evidence>
<evidence type="ECO:0000256" key="1">
    <source>
        <dbReference type="ARBA" id="ARBA00004651"/>
    </source>
</evidence>
<dbReference type="RefSeq" id="WP_225673178.1">
    <property type="nucleotide sequence ID" value="NZ_JAEDAH010000032.1"/>
</dbReference>
<evidence type="ECO:0000256" key="2">
    <source>
        <dbReference type="ARBA" id="ARBA00022475"/>
    </source>
</evidence>
<keyword evidence="6 7" id="KW-0472">Membrane</keyword>
<dbReference type="Pfam" id="PF03631">
    <property type="entry name" value="Virul_fac_BrkB"/>
    <property type="match status" value="1"/>
</dbReference>
<evidence type="ECO:0000256" key="4">
    <source>
        <dbReference type="ARBA" id="ARBA00022692"/>
    </source>
</evidence>
<proteinExistence type="inferred from homology"/>
<evidence type="ECO:0000256" key="5">
    <source>
        <dbReference type="ARBA" id="ARBA00022989"/>
    </source>
</evidence>
<dbReference type="PANTHER" id="PTHR30213">
    <property type="entry name" value="INNER MEMBRANE PROTEIN YHJD"/>
    <property type="match status" value="1"/>
</dbReference>
<dbReference type="NCBIfam" id="TIGR00765">
    <property type="entry name" value="yihY_not_rbn"/>
    <property type="match status" value="1"/>
</dbReference>
<evidence type="ECO:0000313" key="9">
    <source>
        <dbReference type="Proteomes" id="UP000714380"/>
    </source>
</evidence>
<dbReference type="Proteomes" id="UP000714380">
    <property type="component" value="Unassembled WGS sequence"/>
</dbReference>
<comment type="similarity">
    <text evidence="7">Belongs to the UPF0761 family.</text>
</comment>
<name>A0ABS7ZQ42_9GAMM</name>
<evidence type="ECO:0000256" key="7">
    <source>
        <dbReference type="HAMAP-Rule" id="MF_00672"/>
    </source>
</evidence>
<feature type="transmembrane region" description="Helical" evidence="7">
    <location>
        <begin position="244"/>
        <end position="273"/>
    </location>
</feature>
<feature type="transmembrane region" description="Helical" evidence="7">
    <location>
        <begin position="186"/>
        <end position="203"/>
    </location>
</feature>
<reference evidence="8 9" key="1">
    <citation type="submission" date="2020-12" db="EMBL/GenBank/DDBJ databases">
        <title>Novel Thalassolituus-related marine hydrocarbonoclastic bacteria mediated algae-derived hydrocarbons mineralization in twilight zone of the northern South China Sea.</title>
        <authorList>
            <person name="Dong C."/>
        </authorList>
    </citation>
    <scope>NUCLEOTIDE SEQUENCE [LARGE SCALE GENOMIC DNA]</scope>
    <source>
        <strain evidence="8 9">IMCC1826</strain>
    </source>
</reference>
<dbReference type="EMBL" id="JAEDAH010000032">
    <property type="protein sequence ID" value="MCA6063303.1"/>
    <property type="molecule type" value="Genomic_DNA"/>
</dbReference>
<keyword evidence="5 7" id="KW-1133">Transmembrane helix</keyword>
<feature type="transmembrane region" description="Helical" evidence="7">
    <location>
        <begin position="40"/>
        <end position="62"/>
    </location>
</feature>
<dbReference type="InterPro" id="IPR017039">
    <property type="entry name" value="Virul_fac_BrkB"/>
</dbReference>
<comment type="subcellular location">
    <subcellularLocation>
        <location evidence="1 7">Cell membrane</location>
        <topology evidence="1 7">Multi-pass membrane protein</topology>
    </subcellularLocation>
</comment>
<feature type="transmembrane region" description="Helical" evidence="7">
    <location>
        <begin position="215"/>
        <end position="238"/>
    </location>
</feature>
<feature type="transmembrane region" description="Helical" evidence="7">
    <location>
        <begin position="105"/>
        <end position="124"/>
    </location>
</feature>
<keyword evidence="2 7" id="KW-1003">Cell membrane</keyword>
<dbReference type="PANTHER" id="PTHR30213:SF0">
    <property type="entry name" value="UPF0761 MEMBRANE PROTEIN YIHY"/>
    <property type="match status" value="1"/>
</dbReference>
<evidence type="ECO:0000313" key="8">
    <source>
        <dbReference type="EMBL" id="MCA6063303.1"/>
    </source>
</evidence>
<keyword evidence="4 7" id="KW-0812">Transmembrane</keyword>
<feature type="transmembrane region" description="Helical" evidence="7">
    <location>
        <begin position="145"/>
        <end position="174"/>
    </location>
</feature>
<keyword evidence="9" id="KW-1185">Reference proteome</keyword>
<dbReference type="HAMAP" id="MF_00672">
    <property type="entry name" value="UPF0761"/>
    <property type="match status" value="1"/>
</dbReference>
<comment type="caution">
    <text evidence="8">The sequence shown here is derived from an EMBL/GenBank/DDBJ whole genome shotgun (WGS) entry which is preliminary data.</text>
</comment>
<protein>
    <recommendedName>
        <fullName evidence="7">UPF0761 membrane protein I9W95_06750</fullName>
    </recommendedName>
</protein>
<sequence length="413" mass="46611">MINPQPTPESTQTLPRWRMTLDVIWWTLRRFEGEQRRRDAAALTYTTLFALVPMITVTYAILSAIPSLQSWGADVHSELLSYLMPEGSGAVSEYLVQFSQQARKLTWVGVLFLFITAFMLLRTIEMQFNRIWHVDKPRSGLQTFLRYWAVLSLGPLLFGAALAASSLVASLPLWSNFSSVPMPVKVVPWLLSSSAITAIYLLVPNCRVPWKDALIAGLIVSTVFEIGKFLFARMVGLFPSYQLIYGAFAAVPLFLLWVYLAWTILLFGAELTFSLSHYSPRRITVPLLWQRLRVIQTVCSRQLQGVANDEASLAVAMPDLSADMVSEQLEACRRVGVLTMSADGNWYWLLDSHSTPMRRIVSDLPLEAFAEQLPPAVLLAEDLRSHWLQWQQRWSEALDTPVAELLTISQSGD</sequence>
<keyword evidence="3" id="KW-0997">Cell inner membrane</keyword>
<evidence type="ECO:0000256" key="3">
    <source>
        <dbReference type="ARBA" id="ARBA00022519"/>
    </source>
</evidence>
<organism evidence="8 9">
    <name type="scientific">Thalassolituus marinus</name>
    <dbReference type="NCBI Taxonomy" id="671053"/>
    <lineage>
        <taxon>Bacteria</taxon>
        <taxon>Pseudomonadati</taxon>
        <taxon>Pseudomonadota</taxon>
        <taxon>Gammaproteobacteria</taxon>
        <taxon>Oceanospirillales</taxon>
        <taxon>Oceanospirillaceae</taxon>
        <taxon>Thalassolituus</taxon>
    </lineage>
</organism>
<dbReference type="InterPro" id="IPR023679">
    <property type="entry name" value="UPF0761_bac"/>
</dbReference>